<dbReference type="CDD" id="cd06261">
    <property type="entry name" value="TM_PBP2"/>
    <property type="match status" value="1"/>
</dbReference>
<feature type="transmembrane region" description="Helical" evidence="7">
    <location>
        <begin position="199"/>
        <end position="220"/>
    </location>
</feature>
<keyword evidence="2 7" id="KW-0813">Transport</keyword>
<dbReference type="OrthoDB" id="9783218at2"/>
<dbReference type="Pfam" id="PF00528">
    <property type="entry name" value="BPD_transp_1"/>
    <property type="match status" value="1"/>
</dbReference>
<evidence type="ECO:0000256" key="2">
    <source>
        <dbReference type="ARBA" id="ARBA00022448"/>
    </source>
</evidence>
<protein>
    <submittedName>
        <fullName evidence="9">Peptide ABC transporter permease</fullName>
    </submittedName>
</protein>
<dbReference type="PANTHER" id="PTHR43386">
    <property type="entry name" value="OLIGOPEPTIDE TRANSPORT SYSTEM PERMEASE PROTEIN APPC"/>
    <property type="match status" value="1"/>
</dbReference>
<dbReference type="Proteomes" id="UP000284219">
    <property type="component" value="Unassembled WGS sequence"/>
</dbReference>
<keyword evidence="4 7" id="KW-0812">Transmembrane</keyword>
<evidence type="ECO:0000256" key="6">
    <source>
        <dbReference type="ARBA" id="ARBA00023136"/>
    </source>
</evidence>
<feature type="transmembrane region" description="Helical" evidence="7">
    <location>
        <begin position="90"/>
        <end position="115"/>
    </location>
</feature>
<gene>
    <name evidence="9" type="ORF">BEP19_11480</name>
</gene>
<organism evidence="9 10">
    <name type="scientific">Ammoniphilus oxalaticus</name>
    <dbReference type="NCBI Taxonomy" id="66863"/>
    <lineage>
        <taxon>Bacteria</taxon>
        <taxon>Bacillati</taxon>
        <taxon>Bacillota</taxon>
        <taxon>Bacilli</taxon>
        <taxon>Bacillales</taxon>
        <taxon>Paenibacillaceae</taxon>
        <taxon>Aneurinibacillus group</taxon>
        <taxon>Ammoniphilus</taxon>
    </lineage>
</organism>
<dbReference type="GO" id="GO:0055085">
    <property type="term" value="P:transmembrane transport"/>
    <property type="evidence" value="ECO:0007669"/>
    <property type="project" value="InterPro"/>
</dbReference>
<dbReference type="InterPro" id="IPR000515">
    <property type="entry name" value="MetI-like"/>
</dbReference>
<feature type="transmembrane region" description="Helical" evidence="7">
    <location>
        <begin position="150"/>
        <end position="169"/>
    </location>
</feature>
<dbReference type="InterPro" id="IPR025966">
    <property type="entry name" value="OppC_N"/>
</dbReference>
<evidence type="ECO:0000313" key="10">
    <source>
        <dbReference type="Proteomes" id="UP000284219"/>
    </source>
</evidence>
<dbReference type="InterPro" id="IPR050366">
    <property type="entry name" value="BP-dependent_transpt_permease"/>
</dbReference>
<feature type="domain" description="ABC transmembrane type-1" evidence="8">
    <location>
        <begin position="87"/>
        <end position="277"/>
    </location>
</feature>
<dbReference type="InterPro" id="IPR035906">
    <property type="entry name" value="MetI-like_sf"/>
</dbReference>
<comment type="similarity">
    <text evidence="7">Belongs to the binding-protein-dependent transport system permease family.</text>
</comment>
<feature type="transmembrane region" description="Helical" evidence="7">
    <location>
        <begin position="21"/>
        <end position="43"/>
    </location>
</feature>
<evidence type="ECO:0000259" key="8">
    <source>
        <dbReference type="PROSITE" id="PS50928"/>
    </source>
</evidence>
<accession>A0A419SHF4</accession>
<dbReference type="Gene3D" id="1.10.3720.10">
    <property type="entry name" value="MetI-like"/>
    <property type="match status" value="1"/>
</dbReference>
<reference evidence="9 10" key="1">
    <citation type="submission" date="2016-08" db="EMBL/GenBank/DDBJ databases">
        <title>Novel Firmicute Genomes.</title>
        <authorList>
            <person name="Poppleton D.I."/>
            <person name="Gribaldo S."/>
        </authorList>
    </citation>
    <scope>NUCLEOTIDE SEQUENCE [LARGE SCALE GENOMIC DNA]</scope>
    <source>
        <strain evidence="9 10">RAOx-1</strain>
    </source>
</reference>
<dbReference type="SUPFAM" id="SSF161098">
    <property type="entry name" value="MetI-like"/>
    <property type="match status" value="1"/>
</dbReference>
<keyword evidence="10" id="KW-1185">Reference proteome</keyword>
<keyword evidence="3" id="KW-1003">Cell membrane</keyword>
<feature type="transmembrane region" description="Helical" evidence="7">
    <location>
        <begin position="122"/>
        <end position="144"/>
    </location>
</feature>
<sequence length="292" mass="32468">MITVRKASKNQLVRRILKDPFALIGLILLLLFLIVAIFANFLAPYDAYEIIRAENGEIKKLYTPSIEHPFGTTNIGRDLFSQVIFGTRTAISVGFIAALLVTFVGVMVGLISGYFGGITDIILMRIVDVFYAIPFIPFVIVLVALLKPSIWNVILAISLLSWRTVARIIRSQVLTIAKRPFIKAAIVSGAGHLRIMVRYILPSVLPIALLEMAFIVNSAIMTEASVSFLGLGDPNVISWGQILHTNFLTGHSQTAWWWVAPPGIAIVLLLLSIFFLTRSFEEVIHPRLKRRS</sequence>
<feature type="transmembrane region" description="Helical" evidence="7">
    <location>
        <begin position="255"/>
        <end position="277"/>
    </location>
</feature>
<dbReference type="AlphaFoldDB" id="A0A419SHF4"/>
<evidence type="ECO:0000256" key="5">
    <source>
        <dbReference type="ARBA" id="ARBA00022989"/>
    </source>
</evidence>
<evidence type="ECO:0000256" key="3">
    <source>
        <dbReference type="ARBA" id="ARBA00022475"/>
    </source>
</evidence>
<dbReference type="RefSeq" id="WP_120190700.1">
    <property type="nucleotide sequence ID" value="NZ_MCHY01000009.1"/>
</dbReference>
<keyword evidence="5 7" id="KW-1133">Transmembrane helix</keyword>
<comment type="subcellular location">
    <subcellularLocation>
        <location evidence="1 7">Cell membrane</location>
        <topology evidence="1 7">Multi-pass membrane protein</topology>
    </subcellularLocation>
</comment>
<proteinExistence type="inferred from homology"/>
<dbReference type="PANTHER" id="PTHR43386:SF1">
    <property type="entry name" value="D,D-DIPEPTIDE TRANSPORT SYSTEM PERMEASE PROTEIN DDPC-RELATED"/>
    <property type="match status" value="1"/>
</dbReference>
<dbReference type="Pfam" id="PF12911">
    <property type="entry name" value="OppC_N"/>
    <property type="match status" value="1"/>
</dbReference>
<dbReference type="EMBL" id="MCHY01000009">
    <property type="protein sequence ID" value="RKD23218.1"/>
    <property type="molecule type" value="Genomic_DNA"/>
</dbReference>
<comment type="caution">
    <text evidence="9">The sequence shown here is derived from an EMBL/GenBank/DDBJ whole genome shotgun (WGS) entry which is preliminary data.</text>
</comment>
<keyword evidence="6 7" id="KW-0472">Membrane</keyword>
<dbReference type="PROSITE" id="PS50928">
    <property type="entry name" value="ABC_TM1"/>
    <property type="match status" value="1"/>
</dbReference>
<dbReference type="GO" id="GO:0005886">
    <property type="term" value="C:plasma membrane"/>
    <property type="evidence" value="ECO:0007669"/>
    <property type="project" value="UniProtKB-SubCell"/>
</dbReference>
<name>A0A419SHF4_9BACL</name>
<evidence type="ECO:0000256" key="4">
    <source>
        <dbReference type="ARBA" id="ARBA00022692"/>
    </source>
</evidence>
<evidence type="ECO:0000313" key="9">
    <source>
        <dbReference type="EMBL" id="RKD23218.1"/>
    </source>
</evidence>
<evidence type="ECO:0000256" key="1">
    <source>
        <dbReference type="ARBA" id="ARBA00004651"/>
    </source>
</evidence>
<evidence type="ECO:0000256" key="7">
    <source>
        <dbReference type="RuleBase" id="RU363032"/>
    </source>
</evidence>